<keyword evidence="1 3" id="KW-0378">Hydrolase</keyword>
<dbReference type="SUPFAM" id="SSF54637">
    <property type="entry name" value="Thioesterase/thiol ester dehydrase-isomerase"/>
    <property type="match status" value="1"/>
</dbReference>
<reference evidence="3 4" key="1">
    <citation type="submission" date="2020-05" db="EMBL/GenBank/DDBJ databases">
        <title>Genomic Encyclopedia of Type Strains, Phase IV (KMG-V): Genome sequencing to study the core and pangenomes of soil and plant-associated prokaryotes.</title>
        <authorList>
            <person name="Whitman W."/>
        </authorList>
    </citation>
    <scope>NUCLEOTIDE SEQUENCE [LARGE SCALE GENOMIC DNA]</scope>
    <source>
        <strain evidence="3 4">9A</strain>
    </source>
</reference>
<proteinExistence type="predicted"/>
<dbReference type="InterPro" id="IPR011973">
    <property type="entry name" value="PaaD"/>
</dbReference>
<dbReference type="Proteomes" id="UP000779507">
    <property type="component" value="Unassembled WGS sequence"/>
</dbReference>
<dbReference type="NCBIfam" id="TIGR00369">
    <property type="entry name" value="unchar_dom_1"/>
    <property type="match status" value="1"/>
</dbReference>
<dbReference type="EMBL" id="JABSNP010000019">
    <property type="protein sequence ID" value="NRT20683.1"/>
    <property type="molecule type" value="Genomic_DNA"/>
</dbReference>
<dbReference type="InterPro" id="IPR029069">
    <property type="entry name" value="HotDog_dom_sf"/>
</dbReference>
<protein>
    <submittedName>
        <fullName evidence="3">Acyl-CoA thioesterase</fullName>
        <ecNumber evidence="3">3.1.2.-</ecNumber>
    </submittedName>
</protein>
<accession>A0ABX2FU11</accession>
<gene>
    <name evidence="3" type="ORF">HNP98_003527</name>
</gene>
<dbReference type="NCBIfam" id="TIGR02286">
    <property type="entry name" value="PaaD"/>
    <property type="match status" value="1"/>
</dbReference>
<evidence type="ECO:0000256" key="1">
    <source>
        <dbReference type="ARBA" id="ARBA00022801"/>
    </source>
</evidence>
<evidence type="ECO:0000313" key="3">
    <source>
        <dbReference type="EMBL" id="NRT20683.1"/>
    </source>
</evidence>
<dbReference type="PANTHER" id="PTHR42856:SF1">
    <property type="entry name" value="ACYL-COENZYME A THIOESTERASE PAAI"/>
    <property type="match status" value="1"/>
</dbReference>
<organism evidence="3 4">
    <name type="scientific">Hymenobacter caeli</name>
    <dbReference type="NCBI Taxonomy" id="2735894"/>
    <lineage>
        <taxon>Bacteria</taxon>
        <taxon>Pseudomonadati</taxon>
        <taxon>Bacteroidota</taxon>
        <taxon>Cytophagia</taxon>
        <taxon>Cytophagales</taxon>
        <taxon>Hymenobacteraceae</taxon>
        <taxon>Hymenobacter</taxon>
    </lineage>
</organism>
<comment type="caution">
    <text evidence="3">The sequence shown here is derived from an EMBL/GenBank/DDBJ whole genome shotgun (WGS) entry which is preliminary data.</text>
</comment>
<evidence type="ECO:0000313" key="4">
    <source>
        <dbReference type="Proteomes" id="UP000779507"/>
    </source>
</evidence>
<dbReference type="EC" id="3.1.2.-" evidence="3"/>
<dbReference type="CDD" id="cd03443">
    <property type="entry name" value="PaaI_thioesterase"/>
    <property type="match status" value="1"/>
</dbReference>
<dbReference type="InterPro" id="IPR003736">
    <property type="entry name" value="PAAI_dom"/>
</dbReference>
<name>A0ABX2FU11_9BACT</name>
<dbReference type="Gene3D" id="3.10.129.10">
    <property type="entry name" value="Hotdog Thioesterase"/>
    <property type="match status" value="1"/>
</dbReference>
<dbReference type="GO" id="GO:0016787">
    <property type="term" value="F:hydrolase activity"/>
    <property type="evidence" value="ECO:0007669"/>
    <property type="project" value="UniProtKB-KW"/>
</dbReference>
<feature type="domain" description="Thioesterase" evidence="2">
    <location>
        <begin position="57"/>
        <end position="131"/>
    </location>
</feature>
<keyword evidence="4" id="KW-1185">Reference proteome</keyword>
<dbReference type="RefSeq" id="WP_173811450.1">
    <property type="nucleotide sequence ID" value="NZ_JABSNP010000019.1"/>
</dbReference>
<sequence length="147" mass="15644">MSELPRPDAATATAETVKNLLLAHDAFSRWLGVEVAEVGPGYARLTLAVRPEMLNGFGALHGGVTFAAADTAFGLACNTHGRQAVGLSATIDYLEAGRPGDRLTVEAREESLKHKIGVYQVRVSNQHGAVLALFKGTAYRTSQEIPL</sequence>
<dbReference type="Pfam" id="PF03061">
    <property type="entry name" value="4HBT"/>
    <property type="match status" value="1"/>
</dbReference>
<dbReference type="InterPro" id="IPR052723">
    <property type="entry name" value="Acyl-CoA_thioesterase_PaaI"/>
</dbReference>
<dbReference type="PANTHER" id="PTHR42856">
    <property type="entry name" value="ACYL-COENZYME A THIOESTERASE PAAI"/>
    <property type="match status" value="1"/>
</dbReference>
<dbReference type="InterPro" id="IPR006683">
    <property type="entry name" value="Thioestr_dom"/>
</dbReference>
<evidence type="ECO:0000259" key="2">
    <source>
        <dbReference type="Pfam" id="PF03061"/>
    </source>
</evidence>